<dbReference type="InterPro" id="IPR035595">
    <property type="entry name" value="UDP_glycos_trans_CS"/>
</dbReference>
<accession>A0AAD2E5L2</accession>
<organism evidence="7 8">
    <name type="scientific">Fraxinus pennsylvanica</name>
    <dbReference type="NCBI Taxonomy" id="56036"/>
    <lineage>
        <taxon>Eukaryota</taxon>
        <taxon>Viridiplantae</taxon>
        <taxon>Streptophyta</taxon>
        <taxon>Embryophyta</taxon>
        <taxon>Tracheophyta</taxon>
        <taxon>Spermatophyta</taxon>
        <taxon>Magnoliopsida</taxon>
        <taxon>eudicotyledons</taxon>
        <taxon>Gunneridae</taxon>
        <taxon>Pentapetalae</taxon>
        <taxon>asterids</taxon>
        <taxon>lamiids</taxon>
        <taxon>Lamiales</taxon>
        <taxon>Oleaceae</taxon>
        <taxon>Oleeae</taxon>
        <taxon>Fraxinus</taxon>
    </lineage>
</organism>
<dbReference type="AlphaFoldDB" id="A0AAD2E5L2"/>
<reference evidence="7" key="1">
    <citation type="submission" date="2023-05" db="EMBL/GenBank/DDBJ databases">
        <authorList>
            <person name="Huff M."/>
        </authorList>
    </citation>
    <scope>NUCLEOTIDE SEQUENCE</scope>
</reference>
<keyword evidence="3 5" id="KW-0808">Transferase</keyword>
<dbReference type="Proteomes" id="UP000834106">
    <property type="component" value="Chromosome 14"/>
</dbReference>
<evidence type="ECO:0000256" key="5">
    <source>
        <dbReference type="RuleBase" id="RU003718"/>
    </source>
</evidence>
<dbReference type="PROSITE" id="PS00375">
    <property type="entry name" value="UDPGT"/>
    <property type="match status" value="1"/>
</dbReference>
<dbReference type="EMBL" id="OU503049">
    <property type="protein sequence ID" value="CAI9775661.1"/>
    <property type="molecule type" value="Genomic_DNA"/>
</dbReference>
<dbReference type="FunFam" id="3.40.50.2000:FF:000040">
    <property type="entry name" value="UDP-glycosyltransferase 76C1"/>
    <property type="match status" value="1"/>
</dbReference>
<comment type="catalytic activity">
    <reaction evidence="4">
        <text>7-deoxyloganetate + UDP-alpha-D-glucose = 7-deoxyloganate + UDP + H(+)</text>
        <dbReference type="Rhea" id="RHEA:39895"/>
        <dbReference type="ChEBI" id="CHEBI:15378"/>
        <dbReference type="ChEBI" id="CHEBI:58223"/>
        <dbReference type="ChEBI" id="CHEBI:58885"/>
        <dbReference type="ChEBI" id="CHEBI:76844"/>
        <dbReference type="ChEBI" id="CHEBI:76846"/>
        <dbReference type="EC" id="2.4.1.323"/>
    </reaction>
</comment>
<dbReference type="Gene3D" id="3.40.50.2000">
    <property type="entry name" value="Glycogen Phosphorylase B"/>
    <property type="match status" value="2"/>
</dbReference>
<dbReference type="EC" id="2.4.1.-" evidence="6"/>
<dbReference type="FunFam" id="3.40.50.2000:FF:000065">
    <property type="entry name" value="Glycosyltransferase"/>
    <property type="match status" value="1"/>
</dbReference>
<evidence type="ECO:0000256" key="1">
    <source>
        <dbReference type="ARBA" id="ARBA00009995"/>
    </source>
</evidence>
<evidence type="ECO:0000256" key="3">
    <source>
        <dbReference type="ARBA" id="ARBA00022679"/>
    </source>
</evidence>
<dbReference type="GO" id="GO:0080044">
    <property type="term" value="F:quercetin 7-O-glucosyltransferase activity"/>
    <property type="evidence" value="ECO:0007669"/>
    <property type="project" value="TreeGrafter"/>
</dbReference>
<dbReference type="CDD" id="cd03784">
    <property type="entry name" value="GT1_Gtf-like"/>
    <property type="match status" value="1"/>
</dbReference>
<dbReference type="PANTHER" id="PTHR11926:SF1392">
    <property type="entry name" value="GLYCOSYLTRANSFERASE"/>
    <property type="match status" value="1"/>
</dbReference>
<proteinExistence type="inferred from homology"/>
<dbReference type="GO" id="GO:0102970">
    <property type="term" value="F:7-deoxyloganetic acid glucosyltransferase activity"/>
    <property type="evidence" value="ECO:0007669"/>
    <property type="project" value="UniProtKB-EC"/>
</dbReference>
<name>A0AAD2E5L2_9LAMI</name>
<dbReference type="InterPro" id="IPR011990">
    <property type="entry name" value="TPR-like_helical_dom_sf"/>
</dbReference>
<gene>
    <name evidence="7" type="ORF">FPE_LOCUS23091</name>
</gene>
<protein>
    <recommendedName>
        <fullName evidence="6">Glycosyltransferase</fullName>
        <ecNumber evidence="6">2.4.1.-</ecNumber>
    </recommendedName>
</protein>
<dbReference type="SUPFAM" id="SSF53756">
    <property type="entry name" value="UDP-Glycosyltransferase/glycogen phosphorylase"/>
    <property type="match status" value="1"/>
</dbReference>
<sequence>MGSHGATIPPHVLIFPLPVQGHVNTMLKLAELLCLSSLDVTFMVSEFSHSRLLQHSTVVSRFERYPGFRFESISDGLPDDHPRAGEQVMDILPSTKNITGPLFKQMMVEKNLLSSDTRRPVTCIIADGVLSFACDFAEEKGIPLIFFRTISACSFWAYFCIPELIEAGEIPLKAGVSKDQIVKSVPGMEGFLRYCDLPSFCQVNDINEPKLHIIKSETRQTTRAQAVILNTFEDLEGTIVSHIRKHIPRLFTIGPNNAHLKSRLAQKESEKSILSSSFWEEDRSCIDWLNAQPPKSVIYVSFGSITVVSRDQLLEFWHGLVNSGQRFLWVMRPDSIVGEDKKNQIPVELEEGTKARGYMVRWVPQEEVLNNAAVGGFLTHSGWNSTLESIVAGVPMICWPYFADQTINSRFVSEVWKIGFDMKDTCDREIIEKVVRDLMEVRKKEFLERAENMAKLARKAVSEGGSSYCNFDNLIDYIKTMNAMLNAFGKNGEMGLAVSMFSGYAMNMLKAMAVKEVCTWNSTYCSLASNGTEGQTLDMFARMKARALQPNEVTFVGVLSACARAKFVDLGLGFFFNARV</sequence>
<dbReference type="InterPro" id="IPR002213">
    <property type="entry name" value="UDP_glucos_trans"/>
</dbReference>
<dbReference type="Pfam" id="PF00201">
    <property type="entry name" value="UDPGT"/>
    <property type="match status" value="1"/>
</dbReference>
<dbReference type="Gene3D" id="1.25.40.10">
    <property type="entry name" value="Tetratricopeptide repeat domain"/>
    <property type="match status" value="1"/>
</dbReference>
<dbReference type="PANTHER" id="PTHR11926">
    <property type="entry name" value="GLUCOSYL/GLUCURONOSYL TRANSFERASES"/>
    <property type="match status" value="1"/>
</dbReference>
<evidence type="ECO:0000256" key="4">
    <source>
        <dbReference type="ARBA" id="ARBA00051827"/>
    </source>
</evidence>
<comment type="similarity">
    <text evidence="1 5">Belongs to the UDP-glycosyltransferase family.</text>
</comment>
<keyword evidence="8" id="KW-1185">Reference proteome</keyword>
<evidence type="ECO:0000256" key="2">
    <source>
        <dbReference type="ARBA" id="ARBA00022676"/>
    </source>
</evidence>
<evidence type="ECO:0000256" key="6">
    <source>
        <dbReference type="RuleBase" id="RU362057"/>
    </source>
</evidence>
<evidence type="ECO:0000313" key="8">
    <source>
        <dbReference type="Proteomes" id="UP000834106"/>
    </source>
</evidence>
<evidence type="ECO:0000313" key="7">
    <source>
        <dbReference type="EMBL" id="CAI9775661.1"/>
    </source>
</evidence>
<keyword evidence="2 5" id="KW-0328">Glycosyltransferase</keyword>
<dbReference type="GO" id="GO:0080043">
    <property type="term" value="F:quercetin 3-O-glucosyltransferase activity"/>
    <property type="evidence" value="ECO:0007669"/>
    <property type="project" value="TreeGrafter"/>
</dbReference>